<evidence type="ECO:0000256" key="2">
    <source>
        <dbReference type="SAM" id="SignalP"/>
    </source>
</evidence>
<dbReference type="RefSeq" id="XP_018662935.1">
    <property type="nucleotide sequence ID" value="XM_018803884.1"/>
</dbReference>
<feature type="chain" id="PRO_5014528237" description="Acid phosphatase" evidence="2">
    <location>
        <begin position="21"/>
        <end position="433"/>
    </location>
</feature>
<reference evidence="3 6" key="2">
    <citation type="submission" date="2017-02" db="EMBL/GenBank/DDBJ databases">
        <title>Genomes of Trichoderma spp. with biocontrol activity.</title>
        <authorList>
            <person name="Gardiner D."/>
            <person name="Kazan K."/>
            <person name="Vos C."/>
            <person name="Harvey P."/>
        </authorList>
    </citation>
    <scope>NUCLEOTIDE SEQUENCE [LARGE SCALE GENOMIC DNA]</scope>
    <source>
        <strain evidence="3 6">A5MH</strain>
    </source>
</reference>
<evidence type="ECO:0000256" key="1">
    <source>
        <dbReference type="ARBA" id="ARBA00022801"/>
    </source>
</evidence>
<evidence type="ECO:0000313" key="3">
    <source>
        <dbReference type="EMBL" id="PNP42585.1"/>
    </source>
</evidence>
<sequence>MLSTVVSLLAAASLASAGVAKEPCAPSKPVKTTTAWESVYTATGTAAVAAAAATAKTSSPTSHVKGKAFDRFVVVYFENQDFDKADGDPNFTFFSKRGIKLTNYFGVTHPSQPNYLASIAGDYFGMQNDDLYATDFNVSTVIDLLEDRGISWGHYEEDMPYSGYEGFSYVNTKNGANDYVRKHNPAILANSVAHYEQRLSQIKNLSLIDTGRSMFHKDLKENKLPQWMFITPNMTSDGHDSTVAIAGQWARTFLEPLLNNKNFMQNTLVLLTWDESETYTTRNNILGILLGDAVPKHLVGTTDNNFYNHYSEIATVEANWDLHTLGRWDVGANVYDWVAQKTGDRLRKWPSTDTLNSYFWNVSYAGIFNEDGGNHEYPAPNLKLDHSFSGRKILPSIKKTWEKTKLASYYADTIETADGLHPPKGYTPVSISD</sequence>
<evidence type="ECO:0008006" key="7">
    <source>
        <dbReference type="Google" id="ProtNLM"/>
    </source>
</evidence>
<dbReference type="FunFam" id="3.40.720.10:FF:000064">
    <property type="entry name" value="Probable acid phosphatase Pho610"/>
    <property type="match status" value="1"/>
</dbReference>
<name>A0A0W7VTY6_9HYPO</name>
<reference evidence="4" key="3">
    <citation type="submission" date="2017-08" db="EMBL/GenBank/DDBJ databases">
        <title>Trichoderma gamsii strain T6085, whole genome shotgun sequencing project.</title>
        <authorList>
            <person name="Baroncelli R."/>
        </authorList>
    </citation>
    <scope>NUCLEOTIDE SEQUENCE</scope>
    <source>
        <strain evidence="4">T6085</strain>
    </source>
</reference>
<dbReference type="PANTHER" id="PTHR31956">
    <property type="entry name" value="NON-SPECIFIC PHOSPHOLIPASE C4-RELATED"/>
    <property type="match status" value="1"/>
</dbReference>
<keyword evidence="2" id="KW-0732">Signal</keyword>
<organism evidence="4 5">
    <name type="scientific">Trichoderma gamsii</name>
    <dbReference type="NCBI Taxonomy" id="398673"/>
    <lineage>
        <taxon>Eukaryota</taxon>
        <taxon>Fungi</taxon>
        <taxon>Dikarya</taxon>
        <taxon>Ascomycota</taxon>
        <taxon>Pezizomycotina</taxon>
        <taxon>Sordariomycetes</taxon>
        <taxon>Hypocreomycetidae</taxon>
        <taxon>Hypocreales</taxon>
        <taxon>Hypocreaceae</taxon>
        <taxon>Trichoderma</taxon>
    </lineage>
</organism>
<reference evidence="4 5" key="1">
    <citation type="journal article" date="2016" name="Genome Announc.">
        <title>Draft Whole-Genome Sequence of Trichoderma gamsii T6085, a Promising Biocontrol Agent of Fusarium Head Blight on Wheat.</title>
        <authorList>
            <person name="Baroncelli R."/>
            <person name="Zapparata A."/>
            <person name="Piaggeschi G."/>
            <person name="Sarrocco S."/>
            <person name="Vannacci G."/>
        </authorList>
    </citation>
    <scope>NUCLEOTIDE SEQUENCE [LARGE SCALE GENOMIC DNA]</scope>
    <source>
        <strain evidence="4 5">T6085</strain>
    </source>
</reference>
<dbReference type="AlphaFoldDB" id="A0A0W7VTY6"/>
<dbReference type="Proteomes" id="UP000054821">
    <property type="component" value="Unassembled WGS sequence"/>
</dbReference>
<dbReference type="OrthoDB" id="5135119at2759"/>
<dbReference type="Pfam" id="PF04185">
    <property type="entry name" value="Phosphoesterase"/>
    <property type="match status" value="1"/>
</dbReference>
<dbReference type="GeneID" id="29983967"/>
<keyword evidence="5" id="KW-1185">Reference proteome</keyword>
<dbReference type="EMBL" id="MTYH01000050">
    <property type="protein sequence ID" value="PNP42585.1"/>
    <property type="molecule type" value="Genomic_DNA"/>
</dbReference>
<proteinExistence type="predicted"/>
<comment type="caution">
    <text evidence="4">The sequence shown here is derived from an EMBL/GenBank/DDBJ whole genome shotgun (WGS) entry which is preliminary data.</text>
</comment>
<feature type="signal peptide" evidence="2">
    <location>
        <begin position="1"/>
        <end position="20"/>
    </location>
</feature>
<protein>
    <recommendedName>
        <fullName evidence="7">Acid phosphatase</fullName>
    </recommendedName>
</protein>
<dbReference type="STRING" id="398673.A0A0W7VTY6"/>
<dbReference type="Proteomes" id="UP000236546">
    <property type="component" value="Unassembled WGS sequence"/>
</dbReference>
<gene>
    <name evidence="4" type="ORF">TGAM01_v203808</name>
    <name evidence="3" type="ORF">TGAMA5MH_05326</name>
</gene>
<dbReference type="GO" id="GO:0016788">
    <property type="term" value="F:hydrolase activity, acting on ester bonds"/>
    <property type="evidence" value="ECO:0007669"/>
    <property type="project" value="InterPro"/>
</dbReference>
<keyword evidence="1" id="KW-0378">Hydrolase</keyword>
<dbReference type="EMBL" id="JPDN02000010">
    <property type="protein sequence ID" value="PON27427.1"/>
    <property type="molecule type" value="Genomic_DNA"/>
</dbReference>
<evidence type="ECO:0000313" key="5">
    <source>
        <dbReference type="Proteomes" id="UP000054821"/>
    </source>
</evidence>
<evidence type="ECO:0000313" key="6">
    <source>
        <dbReference type="Proteomes" id="UP000236546"/>
    </source>
</evidence>
<dbReference type="PANTHER" id="PTHR31956:SF15">
    <property type="entry name" value="ACID PHOSPHATASE PHOA"/>
    <property type="match status" value="1"/>
</dbReference>
<dbReference type="GO" id="GO:0009395">
    <property type="term" value="P:phospholipid catabolic process"/>
    <property type="evidence" value="ECO:0007669"/>
    <property type="project" value="TreeGrafter"/>
</dbReference>
<evidence type="ECO:0000313" key="4">
    <source>
        <dbReference type="EMBL" id="PON27427.1"/>
    </source>
</evidence>
<dbReference type="InterPro" id="IPR017850">
    <property type="entry name" value="Alkaline_phosphatase_core_sf"/>
</dbReference>
<dbReference type="InterPro" id="IPR007312">
    <property type="entry name" value="Phosphoesterase"/>
</dbReference>
<dbReference type="Gene3D" id="3.40.720.10">
    <property type="entry name" value="Alkaline Phosphatase, subunit A"/>
    <property type="match status" value="1"/>
</dbReference>
<accession>A0A0W7VTY6</accession>